<sequence>MRQAIISSFAEVLALVERRQAELLHSVRRVAAEKRRALTDQLALIESERDAVRRECDRLTDMIDVRCISKGISYLNDKLDTIASLTEPRENAFLRYQDRPLALGNQNSPSRLTLFSRLVSVAQQRQLMHQQQLASFHFGSQGYPGNMDRHQEALLLQQHQHHSPTQRRISLQIRPQLQNHCNYYQHSRWLQEQQQVSNIGSQ</sequence>
<dbReference type="AlphaFoldDB" id="A0A3S5B6I2"/>
<dbReference type="Proteomes" id="UP000784294">
    <property type="component" value="Unassembled WGS sequence"/>
</dbReference>
<dbReference type="EMBL" id="CAAALY010256340">
    <property type="protein sequence ID" value="VEL37915.1"/>
    <property type="molecule type" value="Genomic_DNA"/>
</dbReference>
<evidence type="ECO:0000313" key="2">
    <source>
        <dbReference type="EMBL" id="VEL37915.1"/>
    </source>
</evidence>
<keyword evidence="1" id="KW-0175">Coiled coil</keyword>
<gene>
    <name evidence="2" type="ORF">PXEA_LOCUS31355</name>
</gene>
<dbReference type="OrthoDB" id="252722at2759"/>
<reference evidence="2" key="1">
    <citation type="submission" date="2018-11" db="EMBL/GenBank/DDBJ databases">
        <authorList>
            <consortium name="Pathogen Informatics"/>
        </authorList>
    </citation>
    <scope>NUCLEOTIDE SEQUENCE</scope>
</reference>
<protein>
    <submittedName>
        <fullName evidence="2">Uncharacterized protein</fullName>
    </submittedName>
</protein>
<evidence type="ECO:0000256" key="1">
    <source>
        <dbReference type="SAM" id="Coils"/>
    </source>
</evidence>
<keyword evidence="3" id="KW-1185">Reference proteome</keyword>
<comment type="caution">
    <text evidence="2">The sequence shown here is derived from an EMBL/GenBank/DDBJ whole genome shotgun (WGS) entry which is preliminary data.</text>
</comment>
<accession>A0A3S5B6I2</accession>
<proteinExistence type="predicted"/>
<organism evidence="2 3">
    <name type="scientific">Protopolystoma xenopodis</name>
    <dbReference type="NCBI Taxonomy" id="117903"/>
    <lineage>
        <taxon>Eukaryota</taxon>
        <taxon>Metazoa</taxon>
        <taxon>Spiralia</taxon>
        <taxon>Lophotrochozoa</taxon>
        <taxon>Platyhelminthes</taxon>
        <taxon>Monogenea</taxon>
        <taxon>Polyopisthocotylea</taxon>
        <taxon>Polystomatidea</taxon>
        <taxon>Polystomatidae</taxon>
        <taxon>Protopolystoma</taxon>
    </lineage>
</organism>
<name>A0A3S5B6I2_9PLAT</name>
<evidence type="ECO:0000313" key="3">
    <source>
        <dbReference type="Proteomes" id="UP000784294"/>
    </source>
</evidence>
<feature type="coiled-coil region" evidence="1">
    <location>
        <begin position="35"/>
        <end position="62"/>
    </location>
</feature>